<dbReference type="Proteomes" id="UP000694380">
    <property type="component" value="Unplaced"/>
</dbReference>
<organism evidence="2 3">
    <name type="scientific">Chrysemys picta bellii</name>
    <name type="common">Western painted turtle</name>
    <name type="synonym">Emys bellii</name>
    <dbReference type="NCBI Taxonomy" id="8478"/>
    <lineage>
        <taxon>Eukaryota</taxon>
        <taxon>Metazoa</taxon>
        <taxon>Chordata</taxon>
        <taxon>Craniata</taxon>
        <taxon>Vertebrata</taxon>
        <taxon>Euteleostomi</taxon>
        <taxon>Archelosauria</taxon>
        <taxon>Testudinata</taxon>
        <taxon>Testudines</taxon>
        <taxon>Cryptodira</taxon>
        <taxon>Durocryptodira</taxon>
        <taxon>Testudinoidea</taxon>
        <taxon>Emydidae</taxon>
        <taxon>Chrysemys</taxon>
    </lineage>
</organism>
<reference evidence="2" key="2">
    <citation type="submission" date="2025-09" db="UniProtKB">
        <authorList>
            <consortium name="Ensembl"/>
        </authorList>
    </citation>
    <scope>IDENTIFICATION</scope>
</reference>
<dbReference type="AlphaFoldDB" id="A0A8C3HQ15"/>
<dbReference type="GeneTree" id="ENSGT01150000287182"/>
<name>A0A8C3HQ15_CHRPI</name>
<proteinExistence type="predicted"/>
<evidence type="ECO:0000313" key="2">
    <source>
        <dbReference type="Ensembl" id="ENSCPBP00000021372.1"/>
    </source>
</evidence>
<feature type="domain" description="DUF4939" evidence="1">
    <location>
        <begin position="19"/>
        <end position="98"/>
    </location>
</feature>
<dbReference type="InterPro" id="IPR032549">
    <property type="entry name" value="DUF4939"/>
</dbReference>
<sequence length="110" mass="11989">PEGSGKHKYTSPHLIPRPLLSLKEPKIPLPDKCNSNCDKFQGFLNQCHLLFLLRPQSFPTDQSRVRLIISLLTGEALAWASPFLEKASSLLGHFTGTVCVGDGIAGGDFT</sequence>
<accession>A0A8C3HQ15</accession>
<protein>
    <recommendedName>
        <fullName evidence="1">DUF4939 domain-containing protein</fullName>
    </recommendedName>
</protein>
<keyword evidence="3" id="KW-1185">Reference proteome</keyword>
<dbReference type="Pfam" id="PF16297">
    <property type="entry name" value="DUF4939"/>
    <property type="match status" value="1"/>
</dbReference>
<evidence type="ECO:0000259" key="1">
    <source>
        <dbReference type="Pfam" id="PF16297"/>
    </source>
</evidence>
<dbReference type="Ensembl" id="ENSCPBT00000025158.1">
    <property type="protein sequence ID" value="ENSCPBP00000021372.1"/>
    <property type="gene ID" value="ENSCPBG00000015363.1"/>
</dbReference>
<reference evidence="2" key="1">
    <citation type="submission" date="2025-08" db="UniProtKB">
        <authorList>
            <consortium name="Ensembl"/>
        </authorList>
    </citation>
    <scope>IDENTIFICATION</scope>
</reference>
<evidence type="ECO:0000313" key="3">
    <source>
        <dbReference type="Proteomes" id="UP000694380"/>
    </source>
</evidence>